<evidence type="ECO:0000256" key="5">
    <source>
        <dbReference type="ARBA" id="ARBA00022801"/>
    </source>
</evidence>
<dbReference type="InterPro" id="IPR030395">
    <property type="entry name" value="GP_PDE_dom"/>
</dbReference>
<dbReference type="Gene3D" id="3.20.20.190">
    <property type="entry name" value="Phosphatidylinositol (PI) phosphodiesterase"/>
    <property type="match status" value="1"/>
</dbReference>
<dbReference type="EC" id="3.1.4.46" evidence="2"/>
<evidence type="ECO:0000259" key="7">
    <source>
        <dbReference type="PROSITE" id="PS51704"/>
    </source>
</evidence>
<evidence type="ECO:0000313" key="8">
    <source>
        <dbReference type="EMBL" id="XCC57000.1"/>
    </source>
</evidence>
<dbReference type="PANTHER" id="PTHR43620:SF7">
    <property type="entry name" value="GLYCEROPHOSPHODIESTER PHOSPHODIESTERASE GDPD5-RELATED"/>
    <property type="match status" value="1"/>
</dbReference>
<evidence type="ECO:0000256" key="6">
    <source>
        <dbReference type="ARBA" id="ARBA00047512"/>
    </source>
</evidence>
<keyword evidence="3" id="KW-0732">Signal</keyword>
<comment type="similarity">
    <text evidence="1">Belongs to the glycerophosphoryl diester phosphodiesterase family.</text>
</comment>
<dbReference type="EMBL" id="CP099959">
    <property type="protein sequence ID" value="XCC57000.1"/>
    <property type="molecule type" value="Genomic_DNA"/>
</dbReference>
<dbReference type="Pfam" id="PF03009">
    <property type="entry name" value="GDPD"/>
    <property type="match status" value="1"/>
</dbReference>
<evidence type="ECO:0000256" key="2">
    <source>
        <dbReference type="ARBA" id="ARBA00012247"/>
    </source>
</evidence>
<keyword evidence="4" id="KW-0319">Glycerol metabolism</keyword>
<organism evidence="8">
    <name type="scientific">Polynucleobacter sp. UK-FUSCHL-C3</name>
    <dbReference type="NCBI Taxonomy" id="2955208"/>
    <lineage>
        <taxon>Bacteria</taxon>
        <taxon>Pseudomonadati</taxon>
        <taxon>Pseudomonadota</taxon>
        <taxon>Betaproteobacteria</taxon>
        <taxon>Burkholderiales</taxon>
        <taxon>Burkholderiaceae</taxon>
        <taxon>Polynucleobacter</taxon>
    </lineage>
</organism>
<dbReference type="PROSITE" id="PS51704">
    <property type="entry name" value="GP_PDE"/>
    <property type="match status" value="1"/>
</dbReference>
<keyword evidence="5" id="KW-0378">Hydrolase</keyword>
<protein>
    <recommendedName>
        <fullName evidence="2">glycerophosphodiester phosphodiesterase</fullName>
        <ecNumber evidence="2">3.1.4.46</ecNumber>
    </recommendedName>
</protein>
<dbReference type="SUPFAM" id="SSF51695">
    <property type="entry name" value="PLC-like phosphodiesterases"/>
    <property type="match status" value="1"/>
</dbReference>
<gene>
    <name evidence="8" type="ORF">NKE59_05720</name>
</gene>
<feature type="domain" description="GP-PDE" evidence="7">
    <location>
        <begin position="64"/>
        <end position="410"/>
    </location>
</feature>
<dbReference type="GO" id="GO:0006071">
    <property type="term" value="P:glycerol metabolic process"/>
    <property type="evidence" value="ECO:0007669"/>
    <property type="project" value="UniProtKB-KW"/>
</dbReference>
<dbReference type="AlphaFoldDB" id="A0AAU8A0Q0"/>
<dbReference type="RefSeq" id="WP_353438005.1">
    <property type="nucleotide sequence ID" value="NZ_CP099959.1"/>
</dbReference>
<evidence type="ECO:0000256" key="1">
    <source>
        <dbReference type="ARBA" id="ARBA00007277"/>
    </source>
</evidence>
<proteinExistence type="inferred from homology"/>
<evidence type="ECO:0000256" key="3">
    <source>
        <dbReference type="ARBA" id="ARBA00022729"/>
    </source>
</evidence>
<name>A0AAU8A0Q0_9BURK</name>
<dbReference type="GO" id="GO:0006629">
    <property type="term" value="P:lipid metabolic process"/>
    <property type="evidence" value="ECO:0007669"/>
    <property type="project" value="InterPro"/>
</dbReference>
<comment type="catalytic activity">
    <reaction evidence="6">
        <text>a sn-glycero-3-phosphodiester + H2O = an alcohol + sn-glycerol 3-phosphate + H(+)</text>
        <dbReference type="Rhea" id="RHEA:12969"/>
        <dbReference type="ChEBI" id="CHEBI:15377"/>
        <dbReference type="ChEBI" id="CHEBI:15378"/>
        <dbReference type="ChEBI" id="CHEBI:30879"/>
        <dbReference type="ChEBI" id="CHEBI:57597"/>
        <dbReference type="ChEBI" id="CHEBI:83408"/>
        <dbReference type="EC" id="3.1.4.46"/>
    </reaction>
</comment>
<dbReference type="PANTHER" id="PTHR43620">
    <property type="entry name" value="GLYCEROPHOSPHORYL DIESTER PHOSPHODIESTERASE"/>
    <property type="match status" value="1"/>
</dbReference>
<dbReference type="InterPro" id="IPR017946">
    <property type="entry name" value="PLC-like_Pdiesterase_TIM-brl"/>
</dbReference>
<evidence type="ECO:0000256" key="4">
    <source>
        <dbReference type="ARBA" id="ARBA00022798"/>
    </source>
</evidence>
<sequence length="410" mass="45797">MNLKNYINKGTIGCLLICISISMPTYSQELQYGVRPQYLISLMADSELKTKLLSCAKNTPRQSRFSIAHRGAPLQFPEHTVESNIAAATMGAGIFECDVTFTRDKQLVCRHAQNDLHTTTNILLTPLAKNCHKPFTPAQGEIPAISECRTSDITFEQFKSLKGKMDGVNRNAKDIKTYLAGTPYWRTDLYSSMGGTLLSHKESIALFKKYGGKFTPELKEAVVPIPYLGFTQEQYAQALINDYKEAGISPSDVFPQSFNLQDVMYWIKNEPEFGKQAIYLDGRYTISSFNPATPNNLKPTMDELYAMGVRYIAPPIWVLLTVDTKNQIVPSAYAKAARNAKLNIITWTLERDGPLTEGGSWYHQSIKSAIKSDGQIYEVLDVLAKQVGVKGVFSDWPATVTYYANCMGLK</sequence>
<reference evidence="8" key="1">
    <citation type="submission" date="2022-06" db="EMBL/GenBank/DDBJ databases">
        <title>New Polynucleobacter species.</title>
        <authorList>
            <person name="Hahn M.W."/>
        </authorList>
    </citation>
    <scope>NUCLEOTIDE SEQUENCE</scope>
    <source>
        <strain evidence="8">UK-FUSCHL-C3</strain>
    </source>
</reference>
<dbReference type="GO" id="GO:0008889">
    <property type="term" value="F:glycerophosphodiester phosphodiesterase activity"/>
    <property type="evidence" value="ECO:0007669"/>
    <property type="project" value="UniProtKB-EC"/>
</dbReference>
<accession>A0AAU8A0Q0</accession>